<keyword evidence="2" id="KW-1185">Reference proteome</keyword>
<proteinExistence type="predicted"/>
<evidence type="ECO:0000313" key="2">
    <source>
        <dbReference type="Proteomes" id="UP001419084"/>
    </source>
</evidence>
<dbReference type="Proteomes" id="UP001419084">
    <property type="component" value="Unassembled WGS sequence"/>
</dbReference>
<dbReference type="EMBL" id="BRPJ01000074">
    <property type="protein sequence ID" value="GLB31546.1"/>
    <property type="molecule type" value="Genomic_DNA"/>
</dbReference>
<organism evidence="1 2">
    <name type="scientific">Lacrimispora amygdalina</name>
    <dbReference type="NCBI Taxonomy" id="253257"/>
    <lineage>
        <taxon>Bacteria</taxon>
        <taxon>Bacillati</taxon>
        <taxon>Bacillota</taxon>
        <taxon>Clostridia</taxon>
        <taxon>Lachnospirales</taxon>
        <taxon>Lachnospiraceae</taxon>
        <taxon>Lacrimispora</taxon>
    </lineage>
</organism>
<gene>
    <name evidence="1" type="ORF">LAD12857_34690</name>
</gene>
<name>A0ABQ5MA26_9FIRM</name>
<sequence length="160" mass="18220">MIRNTNIRFYEEEEEDKRAWEILHALDKKQFKSQSKFVVLAILDYYEKCIRQEQDPYFETREKEDAFSNRIVSSVEEKVLSNLPALIGSYVMCMQQIPFQNGITVGQQAVVNSTGILGTANVTVAINPSGAEEGSESDVLSKESGFEIEENEFLDFGMME</sequence>
<accession>A0ABQ5MA26</accession>
<reference evidence="1 2" key="1">
    <citation type="journal article" date="2024" name="Int. J. Syst. Evol. Microbiol.">
        <title>Lacrimispora brassicae sp. nov. isolated from fermented cabbage, and proposal of Clostridium indicum Gundawar et al. 2019 and Clostridium methoxybenzovorans Mechichi et al. 1999 as heterotypic synonyms of Lacrimispora amygdalina (Parshina et al. 2003) Haas and Blanchard 2020 and Lacrimispora indolis (McClung and McCoy 1957) Haas and Blanchard 2020, respectively.</title>
        <authorList>
            <person name="Kobayashi H."/>
            <person name="Tanizawa Y."/>
            <person name="Sakamoto M."/>
            <person name="Ohkuma M."/>
            <person name="Tohno M."/>
        </authorList>
    </citation>
    <scope>NUCLEOTIDE SEQUENCE [LARGE SCALE GENOMIC DNA]</scope>
    <source>
        <strain evidence="1 2">DSM 12857</strain>
    </source>
</reference>
<dbReference type="RefSeq" id="WP_346065833.1">
    <property type="nucleotide sequence ID" value="NZ_BRPJ01000074.1"/>
</dbReference>
<comment type="caution">
    <text evidence="1">The sequence shown here is derived from an EMBL/GenBank/DDBJ whole genome shotgun (WGS) entry which is preliminary data.</text>
</comment>
<protein>
    <submittedName>
        <fullName evidence="1">Uncharacterized protein</fullName>
    </submittedName>
</protein>
<evidence type="ECO:0000313" key="1">
    <source>
        <dbReference type="EMBL" id="GLB31546.1"/>
    </source>
</evidence>